<feature type="compositionally biased region" description="Low complexity" evidence="1">
    <location>
        <begin position="234"/>
        <end position="249"/>
    </location>
</feature>
<dbReference type="GeneID" id="38779045"/>
<gene>
    <name evidence="5" type="ORF">SCP_0405080</name>
</gene>
<dbReference type="RefSeq" id="XP_027613041.1">
    <property type="nucleotide sequence ID" value="XM_027757240.1"/>
</dbReference>
<dbReference type="EMBL" id="BFAD01000004">
    <property type="protein sequence ID" value="GBE82128.1"/>
    <property type="molecule type" value="Genomic_DNA"/>
</dbReference>
<dbReference type="InterPro" id="IPR022158">
    <property type="entry name" value="Inositol_phosphatase"/>
</dbReference>
<comment type="caution">
    <text evidence="5">The sequence shown here is derived from an EMBL/GenBank/DDBJ whole genome shotgun (WGS) entry which is preliminary data.</text>
</comment>
<dbReference type="AlphaFoldDB" id="A0A401GIZ4"/>
<dbReference type="GO" id="GO:0043812">
    <property type="term" value="F:phosphatidylinositol-4-phosphate phosphatase activity"/>
    <property type="evidence" value="ECO:0007669"/>
    <property type="project" value="TreeGrafter"/>
</dbReference>
<sequence>MKRFLSKSFKSPPKNVPAPAPPPTNPTVHTTGLHPKFVVPPMPHPCPHEHIAILATPQGLLLRPHYHGQTEHGTNVRIEWGKTGQVLEVPTDQGVKDTNWAESVVVYGIVGILNLFSAPYLLVVSQRSEVGHLFDVSHAVYSVKGVTAIPLTEDRARAVISALASRNNANPRLSLLPVESVESAPEGPVIEEVSSEPRTTQVKFASEDEVKLMTPLHTHEFPPQDDDPSPPSPSSSVASLSSSIVSTPSSDFSLKSDTVVKVLTERLSFWSKLAKKPLSTRGEVEEEDVDAREEERLSLDAIIKESTEEPEQVLNSILASTAPPPRTTEQRHSELEIKIVRECIREFTRGGMYFAYNFDITRSLQHKHELMARAKKHTSLLAELNALDESKQISPVGDKVDVLAEPFPTLPLWRRVDRHFWWNEWLSKPFVDAGLHPYVLPIMQGFYQIASFHVPREPVEGEEGDSAPVDYILVSRRSRDRAGLRYQRRGIDDQANVANFVETEAVIRVEREGFSNVFSHVQIRGSIPLYWNQQGYSLKPAPQLSPDRSHAQNLEALKRHFLKTIPRYGPHTVVNLAEQHGKEAAVTNSYRNYVQELNSKDVQYHAYDFHSETKGMKYEKITNLISTLERTFENQGYFWISDGSIMSQQKGIFRSAFARHVLNRQLGAVALLNAEDKRTETDIVFNDVWANNGDAISRAYTGTSALKGDFTRTGKRDLTGLLNDGVNSLARMYTSTFADWFSQAVIDFMLGNRTISVFSEFLVKLQSTDPRDLIRISRIRADAVATCVSRLLSDGERLLSGWTLFAPVEMNTKIGDKWEEKVLLISVKALYIISYDYTLEKVKMYTRVPLRDIVGITKGAYILSPLEDGSRDPIQNAGFIVTWRNIGQDTRVTSYSLRNSLDISPPDPSSLTPFRPTPFMLRGNTPLSRILSNAAAPVIGHETTFAAFKALPVDAARTRRASGSFIEPADELASAANCKEAVELIVGTIQRACEDAGGGQGRFVAEADIVSLNEAQRMTSVYAKMEYGVKRLLWLGG</sequence>
<feature type="region of interest" description="Disordered" evidence="1">
    <location>
        <begin position="217"/>
        <end position="249"/>
    </location>
</feature>
<feature type="domain" description="HSac2" evidence="4">
    <location>
        <begin position="774"/>
        <end position="931"/>
    </location>
</feature>
<evidence type="ECO:0000256" key="2">
    <source>
        <dbReference type="SAM" id="Phobius"/>
    </source>
</evidence>
<keyword evidence="2" id="KW-0472">Membrane</keyword>
<proteinExistence type="predicted"/>
<dbReference type="PANTHER" id="PTHR45662:SF7">
    <property type="entry name" value="SACI DOMAIN PROTEIN (AFU_ORTHOLOGUE AFUA_1G15890)"/>
    <property type="match status" value="1"/>
</dbReference>
<dbReference type="GO" id="GO:0005783">
    <property type="term" value="C:endoplasmic reticulum"/>
    <property type="evidence" value="ECO:0007669"/>
    <property type="project" value="TreeGrafter"/>
</dbReference>
<dbReference type="PROSITE" id="PS51791">
    <property type="entry name" value="HSAC2"/>
    <property type="match status" value="1"/>
</dbReference>
<dbReference type="PANTHER" id="PTHR45662">
    <property type="entry name" value="PHOSPHATIDYLINOSITIDE PHOSPHATASE SAC1"/>
    <property type="match status" value="1"/>
</dbReference>
<feature type="transmembrane region" description="Helical" evidence="2">
    <location>
        <begin position="104"/>
        <end position="123"/>
    </location>
</feature>
<name>A0A401GIZ4_9APHY</name>
<feature type="compositionally biased region" description="Pro residues" evidence="1">
    <location>
        <begin position="14"/>
        <end position="25"/>
    </location>
</feature>
<dbReference type="InParanoid" id="A0A401GIZ4"/>
<dbReference type="GO" id="GO:0046856">
    <property type="term" value="P:phosphatidylinositol dephosphorylation"/>
    <property type="evidence" value="ECO:0007669"/>
    <property type="project" value="TreeGrafter"/>
</dbReference>
<dbReference type="Pfam" id="PF02383">
    <property type="entry name" value="Syja_N"/>
    <property type="match status" value="1"/>
</dbReference>
<dbReference type="STRING" id="139825.A0A401GIZ4"/>
<evidence type="ECO:0000259" key="3">
    <source>
        <dbReference type="PROSITE" id="PS50275"/>
    </source>
</evidence>
<evidence type="ECO:0000256" key="1">
    <source>
        <dbReference type="SAM" id="MobiDB-lite"/>
    </source>
</evidence>
<keyword evidence="2" id="KW-0812">Transmembrane</keyword>
<dbReference type="PROSITE" id="PS50275">
    <property type="entry name" value="SAC"/>
    <property type="match status" value="1"/>
</dbReference>
<protein>
    <recommendedName>
        <fullName evidence="7">SAC domain-containing protein</fullName>
    </recommendedName>
</protein>
<reference evidence="5 6" key="1">
    <citation type="journal article" date="2018" name="Sci. Rep.">
        <title>Genome sequence of the cauliflower mushroom Sparassis crispa (Hanabiratake) and its association with beneficial usage.</title>
        <authorList>
            <person name="Kiyama R."/>
            <person name="Furutani Y."/>
            <person name="Kawaguchi K."/>
            <person name="Nakanishi T."/>
        </authorList>
    </citation>
    <scope>NUCLEOTIDE SEQUENCE [LARGE SCALE GENOMIC DNA]</scope>
</reference>
<dbReference type="InterPro" id="IPR002013">
    <property type="entry name" value="SAC_dom"/>
</dbReference>
<keyword evidence="6" id="KW-1185">Reference proteome</keyword>
<dbReference type="Pfam" id="PF12456">
    <property type="entry name" value="hSac2"/>
    <property type="match status" value="1"/>
</dbReference>
<feature type="region of interest" description="Disordered" evidence="1">
    <location>
        <begin position="1"/>
        <end position="34"/>
    </location>
</feature>
<evidence type="ECO:0000313" key="6">
    <source>
        <dbReference type="Proteomes" id="UP000287166"/>
    </source>
</evidence>
<keyword evidence="2" id="KW-1133">Transmembrane helix</keyword>
<organism evidence="5 6">
    <name type="scientific">Sparassis crispa</name>
    <dbReference type="NCBI Taxonomy" id="139825"/>
    <lineage>
        <taxon>Eukaryota</taxon>
        <taxon>Fungi</taxon>
        <taxon>Dikarya</taxon>
        <taxon>Basidiomycota</taxon>
        <taxon>Agaricomycotina</taxon>
        <taxon>Agaricomycetes</taxon>
        <taxon>Polyporales</taxon>
        <taxon>Sparassidaceae</taxon>
        <taxon>Sparassis</taxon>
    </lineage>
</organism>
<feature type="domain" description="SAC" evidence="3">
    <location>
        <begin position="348"/>
        <end position="702"/>
    </location>
</feature>
<dbReference type="InterPro" id="IPR034753">
    <property type="entry name" value="hSac2"/>
</dbReference>
<evidence type="ECO:0000313" key="5">
    <source>
        <dbReference type="EMBL" id="GBE82128.1"/>
    </source>
</evidence>
<dbReference type="Proteomes" id="UP000287166">
    <property type="component" value="Unassembled WGS sequence"/>
</dbReference>
<evidence type="ECO:0000259" key="4">
    <source>
        <dbReference type="PROSITE" id="PS51791"/>
    </source>
</evidence>
<accession>A0A401GIZ4</accession>
<evidence type="ECO:0008006" key="7">
    <source>
        <dbReference type="Google" id="ProtNLM"/>
    </source>
</evidence>
<dbReference type="OrthoDB" id="405996at2759"/>